<keyword evidence="2" id="KW-1185">Reference proteome</keyword>
<dbReference type="Proteomes" id="UP001055072">
    <property type="component" value="Unassembled WGS sequence"/>
</dbReference>
<organism evidence="1 2">
    <name type="scientific">Irpex rosettiformis</name>
    <dbReference type="NCBI Taxonomy" id="378272"/>
    <lineage>
        <taxon>Eukaryota</taxon>
        <taxon>Fungi</taxon>
        <taxon>Dikarya</taxon>
        <taxon>Basidiomycota</taxon>
        <taxon>Agaricomycotina</taxon>
        <taxon>Agaricomycetes</taxon>
        <taxon>Polyporales</taxon>
        <taxon>Irpicaceae</taxon>
        <taxon>Irpex</taxon>
    </lineage>
</organism>
<evidence type="ECO:0000313" key="2">
    <source>
        <dbReference type="Proteomes" id="UP001055072"/>
    </source>
</evidence>
<evidence type="ECO:0000313" key="1">
    <source>
        <dbReference type="EMBL" id="KAI0094274.1"/>
    </source>
</evidence>
<comment type="caution">
    <text evidence="1">The sequence shown here is derived from an EMBL/GenBank/DDBJ whole genome shotgun (WGS) entry which is preliminary data.</text>
</comment>
<accession>A0ACB8UJ35</accession>
<gene>
    <name evidence="1" type="ORF">BDY19DRAFT_988135</name>
</gene>
<protein>
    <submittedName>
        <fullName evidence="1">Uncharacterized protein</fullName>
    </submittedName>
</protein>
<name>A0ACB8UJ35_9APHY</name>
<reference evidence="1" key="1">
    <citation type="journal article" date="2021" name="Environ. Microbiol.">
        <title>Gene family expansions and transcriptome signatures uncover fungal adaptations to wood decay.</title>
        <authorList>
            <person name="Hage H."/>
            <person name="Miyauchi S."/>
            <person name="Viragh M."/>
            <person name="Drula E."/>
            <person name="Min B."/>
            <person name="Chaduli D."/>
            <person name="Navarro D."/>
            <person name="Favel A."/>
            <person name="Norest M."/>
            <person name="Lesage-Meessen L."/>
            <person name="Balint B."/>
            <person name="Merenyi Z."/>
            <person name="de Eugenio L."/>
            <person name="Morin E."/>
            <person name="Martinez A.T."/>
            <person name="Baldrian P."/>
            <person name="Stursova M."/>
            <person name="Martinez M.J."/>
            <person name="Novotny C."/>
            <person name="Magnuson J.K."/>
            <person name="Spatafora J.W."/>
            <person name="Maurice S."/>
            <person name="Pangilinan J."/>
            <person name="Andreopoulos W."/>
            <person name="LaButti K."/>
            <person name="Hundley H."/>
            <person name="Na H."/>
            <person name="Kuo A."/>
            <person name="Barry K."/>
            <person name="Lipzen A."/>
            <person name="Henrissat B."/>
            <person name="Riley R."/>
            <person name="Ahrendt S."/>
            <person name="Nagy L.G."/>
            <person name="Grigoriev I.V."/>
            <person name="Martin F."/>
            <person name="Rosso M.N."/>
        </authorList>
    </citation>
    <scope>NUCLEOTIDE SEQUENCE</scope>
    <source>
        <strain evidence="1">CBS 384.51</strain>
    </source>
</reference>
<dbReference type="EMBL" id="MU274900">
    <property type="protein sequence ID" value="KAI0094274.1"/>
    <property type="molecule type" value="Genomic_DNA"/>
</dbReference>
<proteinExistence type="predicted"/>
<sequence length="210" mass="22484">MRVSTAIALVAFALGSHAQTNLPPVASGTDFAVGTNITINAPIATVWDVLMDWEHYADWNPFVRTQTLANEFFIPVPVVNRTLAAIEAAGSSLENKRVIFGVQIPPLPLPVNASTPSNLLHSQTSFENITAMEPDQHRMAWKQLMFPEAILATERWSALSSVGGQTLYESRIGIGGALSGILKGLFGEGLQESFDAQGVALKARVEGGLA</sequence>